<evidence type="ECO:0000256" key="3">
    <source>
        <dbReference type="ARBA" id="ARBA00022490"/>
    </source>
</evidence>
<dbReference type="InterPro" id="IPR003714">
    <property type="entry name" value="PhoH"/>
</dbReference>
<dbReference type="PANTHER" id="PTHR30473:SF1">
    <property type="entry name" value="PHOH-LIKE PROTEIN"/>
    <property type="match status" value="1"/>
</dbReference>
<keyword evidence="5" id="KW-0067">ATP-binding</keyword>
<protein>
    <recommendedName>
        <fullName evidence="6">PhoH-like protein</fullName>
    </recommendedName>
</protein>
<dbReference type="InterPro" id="IPR051451">
    <property type="entry name" value="PhoH2-like"/>
</dbReference>
<dbReference type="FunFam" id="3.40.50.300:FF:000013">
    <property type="entry name" value="PhoH family ATPase"/>
    <property type="match status" value="1"/>
</dbReference>
<dbReference type="RefSeq" id="WP_037978279.1">
    <property type="nucleotide sequence ID" value="NZ_JAWRIX010000003.1"/>
</dbReference>
<dbReference type="eggNOG" id="COG1702">
    <property type="taxonomic scope" value="Bacteria"/>
</dbReference>
<keyword evidence="9" id="KW-1185">Reference proteome</keyword>
<comment type="subcellular location">
    <subcellularLocation>
        <location evidence="1">Cytoplasm</location>
    </subcellularLocation>
</comment>
<evidence type="ECO:0000256" key="5">
    <source>
        <dbReference type="ARBA" id="ARBA00022840"/>
    </source>
</evidence>
<dbReference type="SUPFAM" id="SSF52540">
    <property type="entry name" value="P-loop containing nucleoside triphosphate hydrolases"/>
    <property type="match status" value="1"/>
</dbReference>
<gene>
    <name evidence="8" type="ORF">EH55_11250</name>
</gene>
<reference evidence="8 9" key="1">
    <citation type="submission" date="2014-04" db="EMBL/GenBank/DDBJ databases">
        <title>Draft Genome Sequence of Synergistes jonesii.</title>
        <authorList>
            <person name="Coil D.A."/>
            <person name="Eisen J.A."/>
            <person name="Holland-Moritz H.E."/>
        </authorList>
    </citation>
    <scope>NUCLEOTIDE SEQUENCE [LARGE SCALE GENOMIC DNA]</scope>
    <source>
        <strain evidence="8 9">78-1</strain>
    </source>
</reference>
<dbReference type="AlphaFoldDB" id="A0A073INV2"/>
<comment type="similarity">
    <text evidence="2">Belongs to the PhoH family.</text>
</comment>
<dbReference type="GeneID" id="90984558"/>
<evidence type="ECO:0000256" key="4">
    <source>
        <dbReference type="ARBA" id="ARBA00022741"/>
    </source>
</evidence>
<dbReference type="EMBL" id="JMKI01000053">
    <property type="protein sequence ID" value="KEJ91270.1"/>
    <property type="molecule type" value="Genomic_DNA"/>
</dbReference>
<dbReference type="PATRIC" id="fig|2754.20.peg.1904"/>
<dbReference type="STRING" id="2754.EH55_11250"/>
<accession>A0A073INV2</accession>
<dbReference type="GO" id="GO:0005829">
    <property type="term" value="C:cytosol"/>
    <property type="evidence" value="ECO:0007669"/>
    <property type="project" value="TreeGrafter"/>
</dbReference>
<feature type="domain" description="PhoH-like protein" evidence="7">
    <location>
        <begin position="115"/>
        <end position="318"/>
    </location>
</feature>
<name>A0A073INV2_9BACT</name>
<organism evidence="8 9">
    <name type="scientific">Synergistes jonesii</name>
    <dbReference type="NCBI Taxonomy" id="2754"/>
    <lineage>
        <taxon>Bacteria</taxon>
        <taxon>Thermotogati</taxon>
        <taxon>Synergistota</taxon>
        <taxon>Synergistia</taxon>
        <taxon>Synergistales</taxon>
        <taxon>Synergistaceae</taxon>
        <taxon>Synergistes</taxon>
    </lineage>
</organism>
<sequence length="331" mass="36813">MKEGRESAENLLSLTDASVVKLLAEHEEILRLVEQSFPVKVYARGSSLSIKGGDEGLVAKIENLLMQFAELSLSGHKLNSAEVRYGLHSIRSGGSVDLRSLYNDVVCVSNRGKAIRPYTSGQKEYIRAIRDNDITFGIGPAGTGKTYLAAALAVASLKSAKISRIILVRPVVEAGERLGYLPGDMNEKVAPYLRPLYDAFYDLLPAERFDRYFEKGVIELAPLAYMRGRTLNDSFIILDEAQNTTPEQMKMFLTRLGFGSKAVVTGDITQVDLPGTKESGLKVVQDILKDIPGVEFIRLGDDDVVRHEIVQRIVRAYEDYDRRRAEKQAER</sequence>
<evidence type="ECO:0000256" key="1">
    <source>
        <dbReference type="ARBA" id="ARBA00004496"/>
    </source>
</evidence>
<evidence type="ECO:0000256" key="2">
    <source>
        <dbReference type="ARBA" id="ARBA00010393"/>
    </source>
</evidence>
<dbReference type="Pfam" id="PF02562">
    <property type="entry name" value="PhoH"/>
    <property type="match status" value="1"/>
</dbReference>
<evidence type="ECO:0000313" key="8">
    <source>
        <dbReference type="EMBL" id="KEJ91270.1"/>
    </source>
</evidence>
<dbReference type="Gene3D" id="3.40.50.300">
    <property type="entry name" value="P-loop containing nucleotide triphosphate hydrolases"/>
    <property type="match status" value="1"/>
</dbReference>
<dbReference type="Proteomes" id="UP000027665">
    <property type="component" value="Unassembled WGS sequence"/>
</dbReference>
<dbReference type="OrthoDB" id="9773137at2"/>
<proteinExistence type="inferred from homology"/>
<dbReference type="GO" id="GO:0005524">
    <property type="term" value="F:ATP binding"/>
    <property type="evidence" value="ECO:0007669"/>
    <property type="project" value="UniProtKB-KW"/>
</dbReference>
<keyword evidence="4" id="KW-0547">Nucleotide-binding</keyword>
<keyword evidence="3" id="KW-0963">Cytoplasm</keyword>
<evidence type="ECO:0000256" key="6">
    <source>
        <dbReference type="ARBA" id="ARBA00039970"/>
    </source>
</evidence>
<evidence type="ECO:0000259" key="7">
    <source>
        <dbReference type="Pfam" id="PF02562"/>
    </source>
</evidence>
<dbReference type="InterPro" id="IPR027417">
    <property type="entry name" value="P-loop_NTPase"/>
</dbReference>
<dbReference type="PANTHER" id="PTHR30473">
    <property type="entry name" value="PROTEIN PHOH"/>
    <property type="match status" value="1"/>
</dbReference>
<comment type="caution">
    <text evidence="8">The sequence shown here is derived from an EMBL/GenBank/DDBJ whole genome shotgun (WGS) entry which is preliminary data.</text>
</comment>
<evidence type="ECO:0000313" key="9">
    <source>
        <dbReference type="Proteomes" id="UP000027665"/>
    </source>
</evidence>